<dbReference type="EMBL" id="OBMQ01000001">
    <property type="protein sequence ID" value="SOB89612.1"/>
    <property type="molecule type" value="Genomic_DNA"/>
</dbReference>
<evidence type="ECO:0000313" key="3">
    <source>
        <dbReference type="Proteomes" id="UP000219636"/>
    </source>
</evidence>
<keyword evidence="1" id="KW-0472">Membrane</keyword>
<gene>
    <name evidence="2" type="ORF">SAMN05880501_10135</name>
</gene>
<dbReference type="SUPFAM" id="SSF103473">
    <property type="entry name" value="MFS general substrate transporter"/>
    <property type="match status" value="1"/>
</dbReference>
<accession>A0A285RB35</accession>
<organism evidence="2 3">
    <name type="scientific">Ureibacillus xyleni</name>
    <dbReference type="NCBI Taxonomy" id="614648"/>
    <lineage>
        <taxon>Bacteria</taxon>
        <taxon>Bacillati</taxon>
        <taxon>Bacillota</taxon>
        <taxon>Bacilli</taxon>
        <taxon>Bacillales</taxon>
        <taxon>Caryophanaceae</taxon>
        <taxon>Ureibacillus</taxon>
    </lineage>
</organism>
<keyword evidence="1" id="KW-0812">Transmembrane</keyword>
<proteinExistence type="predicted"/>
<evidence type="ECO:0000313" key="2">
    <source>
        <dbReference type="EMBL" id="SOB89612.1"/>
    </source>
</evidence>
<reference evidence="3" key="1">
    <citation type="submission" date="2017-08" db="EMBL/GenBank/DDBJ databases">
        <authorList>
            <person name="Varghese N."/>
            <person name="Submissions S."/>
        </authorList>
    </citation>
    <scope>NUCLEOTIDE SEQUENCE [LARGE SCALE GENOMIC DNA]</scope>
    <source>
        <strain evidence="3">JC22</strain>
    </source>
</reference>
<protein>
    <submittedName>
        <fullName evidence="2">Uncharacterized protein</fullName>
    </submittedName>
</protein>
<evidence type="ECO:0000256" key="1">
    <source>
        <dbReference type="SAM" id="Phobius"/>
    </source>
</evidence>
<feature type="transmembrane region" description="Helical" evidence="1">
    <location>
        <begin position="39"/>
        <end position="59"/>
    </location>
</feature>
<name>A0A285RB35_9BACL</name>
<dbReference type="RefSeq" id="WP_237658278.1">
    <property type="nucleotide sequence ID" value="NZ_OBMQ01000001.1"/>
</dbReference>
<dbReference type="Proteomes" id="UP000219636">
    <property type="component" value="Unassembled WGS sequence"/>
</dbReference>
<sequence>MKKSTLGVGTMQIGIWIGIVISAIISFLVASFYEQPLHWYLFVLIVFIGFFINTIILILKTKDEKEKNGT</sequence>
<keyword evidence="3" id="KW-1185">Reference proteome</keyword>
<dbReference type="InterPro" id="IPR036259">
    <property type="entry name" value="MFS_trans_sf"/>
</dbReference>
<feature type="transmembrane region" description="Helical" evidence="1">
    <location>
        <begin position="12"/>
        <end position="33"/>
    </location>
</feature>
<dbReference type="AlphaFoldDB" id="A0A285RB35"/>
<keyword evidence="1" id="KW-1133">Transmembrane helix</keyword>